<evidence type="ECO:0000256" key="1">
    <source>
        <dbReference type="SAM" id="MobiDB-lite"/>
    </source>
</evidence>
<evidence type="ECO:0000313" key="3">
    <source>
        <dbReference type="Proteomes" id="UP000037460"/>
    </source>
</evidence>
<sequence>MLICVVVAASGATESHLAEEQAMMRMLTLNHRALLSDRPLPVQPIDDDASSCAAVAANAADADGYPVGTSAWLADFAAVEQADATLRGAHAADIEQRFTRTVHALRDSQFAMAREALHGACLSAQQLAQSSKQQLLQQRIGAIDVFEALERPAAGSVSTIDEKSAQVFDGWVHECATMLQYMPTAPPNREDHKRLFMLLHDLGSTLLLTHLLGVLPAPVLRAEIMAELAQLVLEFGEANRKTALSRALGTALGTARGAAVGVQLLREHGHCDPPESSELSWIPWAEPTALLGGAARCFGRVYVRPANLTRAEQYYVGGWDNTGPNNLFYRLFFDKALHAQYDAMLWMEADVVPIRPLWLARVAEEAAAPRGYWRKGPAQQPRLAHAMNRLDVWNEASVRALSADTVLVHGKHRAEPELKSKTRPNKPPKAQDDKKGKSKRSPSE</sequence>
<evidence type="ECO:0000313" key="2">
    <source>
        <dbReference type="EMBL" id="KOO28338.1"/>
    </source>
</evidence>
<reference evidence="3" key="1">
    <citation type="journal article" date="2015" name="PLoS Genet.">
        <title>Genome Sequence and Transcriptome Analyses of Chrysochromulina tobin: Metabolic Tools for Enhanced Algal Fitness in the Prominent Order Prymnesiales (Haptophyceae).</title>
        <authorList>
            <person name="Hovde B.T."/>
            <person name="Deodato C.R."/>
            <person name="Hunsperger H.M."/>
            <person name="Ryken S.A."/>
            <person name="Yost W."/>
            <person name="Jha R.K."/>
            <person name="Patterson J."/>
            <person name="Monnat R.J. Jr."/>
            <person name="Barlow S.B."/>
            <person name="Starkenburg S.R."/>
            <person name="Cattolico R.A."/>
        </authorList>
    </citation>
    <scope>NUCLEOTIDE SEQUENCE</scope>
    <source>
        <strain evidence="3">CCMP291</strain>
    </source>
</reference>
<dbReference type="AlphaFoldDB" id="A0A0M0JQ08"/>
<organism evidence="2 3">
    <name type="scientific">Chrysochromulina tobinii</name>
    <dbReference type="NCBI Taxonomy" id="1460289"/>
    <lineage>
        <taxon>Eukaryota</taxon>
        <taxon>Haptista</taxon>
        <taxon>Haptophyta</taxon>
        <taxon>Prymnesiophyceae</taxon>
        <taxon>Prymnesiales</taxon>
        <taxon>Chrysochromulinaceae</taxon>
        <taxon>Chrysochromulina</taxon>
    </lineage>
</organism>
<gene>
    <name evidence="2" type="ORF">Ctob_004657</name>
</gene>
<comment type="caution">
    <text evidence="2">The sequence shown here is derived from an EMBL/GenBank/DDBJ whole genome shotgun (WGS) entry which is preliminary data.</text>
</comment>
<dbReference type="EMBL" id="JWZX01002582">
    <property type="protein sequence ID" value="KOO28338.1"/>
    <property type="molecule type" value="Genomic_DNA"/>
</dbReference>
<proteinExistence type="predicted"/>
<dbReference type="OrthoDB" id="540503at2759"/>
<keyword evidence="3" id="KW-1185">Reference proteome</keyword>
<protein>
    <submittedName>
        <fullName evidence="2">Uncharacterized protein</fullName>
    </submittedName>
</protein>
<feature type="region of interest" description="Disordered" evidence="1">
    <location>
        <begin position="409"/>
        <end position="444"/>
    </location>
</feature>
<dbReference type="Proteomes" id="UP000037460">
    <property type="component" value="Unassembled WGS sequence"/>
</dbReference>
<name>A0A0M0JQ08_9EUKA</name>
<feature type="compositionally biased region" description="Basic and acidic residues" evidence="1">
    <location>
        <begin position="429"/>
        <end position="444"/>
    </location>
</feature>
<accession>A0A0M0JQ08</accession>